<evidence type="ECO:0000313" key="2">
    <source>
        <dbReference type="Proteomes" id="UP000593758"/>
    </source>
</evidence>
<name>A0A7M1SXF0_9MICO</name>
<accession>A0A7M1SXF0</accession>
<organism evidence="1 2">
    <name type="scientific">Ruania alkalisoli</name>
    <dbReference type="NCBI Taxonomy" id="2779775"/>
    <lineage>
        <taxon>Bacteria</taxon>
        <taxon>Bacillati</taxon>
        <taxon>Actinomycetota</taxon>
        <taxon>Actinomycetes</taxon>
        <taxon>Micrococcales</taxon>
        <taxon>Ruaniaceae</taxon>
        <taxon>Ruania</taxon>
    </lineage>
</organism>
<dbReference type="Gene3D" id="1.20.120.1550">
    <property type="entry name" value="Protein of unknown function DUF5063"/>
    <property type="match status" value="1"/>
</dbReference>
<dbReference type="KEGG" id="halt:IM660_03090"/>
<dbReference type="EMBL" id="CP063169">
    <property type="protein sequence ID" value="QOR71303.1"/>
    <property type="molecule type" value="Genomic_DNA"/>
</dbReference>
<gene>
    <name evidence="1" type="ORF">IM660_03090</name>
</gene>
<protein>
    <submittedName>
        <fullName evidence="1">DUF5063 domain-containing protein</fullName>
    </submittedName>
</protein>
<proteinExistence type="predicted"/>
<evidence type="ECO:0000313" key="1">
    <source>
        <dbReference type="EMBL" id="QOR71303.1"/>
    </source>
</evidence>
<sequence>MSESLELDSDLQALGGATAAVAERYVETIRQVASGASPEAAIPLLLLAVSDLTAAGARLGAIVDVVPAARFEPDDGPDPDVEPLRHSLVNLLDGVDEYHEVSDPLVSRDVTDGSLSNDLTDIAQALLVGLNHQRAGNLSEALWWWQFSYLSDWGERAASAGRVLLGLIAHLRLDVDPDVAGEAEFEALHADD</sequence>
<dbReference type="InterPro" id="IPR038312">
    <property type="entry name" value="DUF5063_sf"/>
</dbReference>
<keyword evidence="2" id="KW-1185">Reference proteome</keyword>
<dbReference type="Pfam" id="PF16702">
    <property type="entry name" value="DUF5063"/>
    <property type="match status" value="1"/>
</dbReference>
<dbReference type="RefSeq" id="WP_193497967.1">
    <property type="nucleotide sequence ID" value="NZ_CP063169.1"/>
</dbReference>
<dbReference type="InterPro" id="IPR032025">
    <property type="entry name" value="DUF5063"/>
</dbReference>
<dbReference type="Proteomes" id="UP000593758">
    <property type="component" value="Chromosome"/>
</dbReference>
<dbReference type="AlphaFoldDB" id="A0A7M1SXF0"/>
<reference evidence="1 2" key="1">
    <citation type="submission" date="2020-10" db="EMBL/GenBank/DDBJ databases">
        <title>Haloactinobacterium sp. RN3S43, a bacterium isolated from saline soil.</title>
        <authorList>
            <person name="Sun J.-Q."/>
        </authorList>
    </citation>
    <scope>NUCLEOTIDE SEQUENCE [LARGE SCALE GENOMIC DNA]</scope>
    <source>
        <strain evidence="1 2">RN3S43</strain>
    </source>
</reference>